<dbReference type="Proteomes" id="UP000581447">
    <property type="component" value="Unassembled WGS sequence"/>
</dbReference>
<accession>A0A840B4U5</accession>
<gene>
    <name evidence="1" type="ORF">GGR91_001792</name>
</gene>
<reference evidence="1 2" key="1">
    <citation type="submission" date="2020-08" db="EMBL/GenBank/DDBJ databases">
        <title>Genomic Encyclopedia of Type Strains, Phase IV (KMG-IV): sequencing the most valuable type-strain genomes for metagenomic binning, comparative biology and taxonomic classification.</title>
        <authorList>
            <person name="Goeker M."/>
        </authorList>
    </citation>
    <scope>NUCLEOTIDE SEQUENCE [LARGE SCALE GENOMIC DNA]</scope>
    <source>
        <strain evidence="1 2">DSM 29050</strain>
    </source>
</reference>
<name>A0A840B4U5_9SPHN</name>
<keyword evidence="2" id="KW-1185">Reference proteome</keyword>
<dbReference type="RefSeq" id="WP_246337129.1">
    <property type="nucleotide sequence ID" value="NZ_BAABBG010000005.1"/>
</dbReference>
<sequence>MDIAPDAGKMGIGNVQVRINAKGDSEKIAAICLIAIKKIPIVKVPICPGICDGLSCLVDRIFVAFSEHQPAFSL</sequence>
<evidence type="ECO:0000313" key="1">
    <source>
        <dbReference type="EMBL" id="MBB3943534.1"/>
    </source>
</evidence>
<protein>
    <submittedName>
        <fullName evidence="1">Uncharacterized protein</fullName>
    </submittedName>
</protein>
<dbReference type="EMBL" id="JACIEA010000002">
    <property type="protein sequence ID" value="MBB3943534.1"/>
    <property type="molecule type" value="Genomic_DNA"/>
</dbReference>
<dbReference type="AlphaFoldDB" id="A0A840B4U5"/>
<evidence type="ECO:0000313" key="2">
    <source>
        <dbReference type="Proteomes" id="UP000581447"/>
    </source>
</evidence>
<organism evidence="1 2">
    <name type="scientific">Sphingorhabdus rigui</name>
    <dbReference type="NCBI Taxonomy" id="1282858"/>
    <lineage>
        <taxon>Bacteria</taxon>
        <taxon>Pseudomonadati</taxon>
        <taxon>Pseudomonadota</taxon>
        <taxon>Alphaproteobacteria</taxon>
        <taxon>Sphingomonadales</taxon>
        <taxon>Sphingomonadaceae</taxon>
        <taxon>Sphingorhabdus</taxon>
    </lineage>
</organism>
<proteinExistence type="predicted"/>
<comment type="caution">
    <text evidence="1">The sequence shown here is derived from an EMBL/GenBank/DDBJ whole genome shotgun (WGS) entry which is preliminary data.</text>
</comment>